<gene>
    <name evidence="1" type="ORF">NCTC10699_01947</name>
</gene>
<keyword evidence="1" id="KW-0812">Transmembrane</keyword>
<proteinExistence type="predicted"/>
<keyword evidence="1" id="KW-0472">Membrane</keyword>
<dbReference type="AlphaFoldDB" id="A0A379B6S6"/>
<protein>
    <submittedName>
        <fullName evidence="1">Putative transmembrane protein</fullName>
    </submittedName>
</protein>
<sequence>MKLTPRNSWFALLALLAVIGLYPVHFISVTTAQGECIINDDHFALRWRHSVEHQLWYEHYQRQGDNLHLYQTWLQTFGAGTPSQGEIVADVPPGYIGFKQDIVLPEINWLVSRRMEGTILLNDKPFPVYQTLPDYSAVTIKPAQSVVATLWLRKSCYD</sequence>
<accession>A0A379B6S6</accession>
<evidence type="ECO:0000313" key="1">
    <source>
        <dbReference type="EMBL" id="SUB34287.1"/>
    </source>
</evidence>
<dbReference type="Proteomes" id="UP000254280">
    <property type="component" value="Unassembled WGS sequence"/>
</dbReference>
<dbReference type="InterPro" id="IPR015001">
    <property type="entry name" value="DUF1850"/>
</dbReference>
<name>A0A379B6S6_9PAST</name>
<keyword evidence="2" id="KW-1185">Reference proteome</keyword>
<dbReference type="OrthoDB" id="5298197at2"/>
<dbReference type="Pfam" id="PF08905">
    <property type="entry name" value="DUF1850"/>
    <property type="match status" value="1"/>
</dbReference>
<reference evidence="1 2" key="1">
    <citation type="submission" date="2018-06" db="EMBL/GenBank/DDBJ databases">
        <authorList>
            <consortium name="Pathogen Informatics"/>
            <person name="Doyle S."/>
        </authorList>
    </citation>
    <scope>NUCLEOTIDE SEQUENCE [LARGE SCALE GENOMIC DNA]</scope>
    <source>
        <strain evidence="1 2">NCTC10699</strain>
    </source>
</reference>
<organism evidence="1 2">
    <name type="scientific">[Pasteurella] mairii</name>
    <dbReference type="NCBI Taxonomy" id="757"/>
    <lineage>
        <taxon>Bacteria</taxon>
        <taxon>Pseudomonadati</taxon>
        <taxon>Pseudomonadota</taxon>
        <taxon>Gammaproteobacteria</taxon>
        <taxon>Pasteurellales</taxon>
        <taxon>Pasteurellaceae</taxon>
    </lineage>
</organism>
<evidence type="ECO:0000313" key="2">
    <source>
        <dbReference type="Proteomes" id="UP000254280"/>
    </source>
</evidence>
<dbReference type="EMBL" id="UGSS01000002">
    <property type="protein sequence ID" value="SUB34287.1"/>
    <property type="molecule type" value="Genomic_DNA"/>
</dbReference>